<name>K0AWP9_GOTA9</name>
<dbReference type="AlphaFoldDB" id="K0AWP9"/>
<evidence type="ECO:0000259" key="3">
    <source>
        <dbReference type="PROSITE" id="PS50076"/>
    </source>
</evidence>
<dbReference type="EMBL" id="CP003326">
    <property type="protein sequence ID" value="AFS78253.1"/>
    <property type="molecule type" value="Genomic_DNA"/>
</dbReference>
<keyword evidence="4" id="KW-0346">Stress response</keyword>
<evidence type="ECO:0000313" key="5">
    <source>
        <dbReference type="Proteomes" id="UP000006094"/>
    </source>
</evidence>
<dbReference type="InterPro" id="IPR019734">
    <property type="entry name" value="TPR_rpt"/>
</dbReference>
<dbReference type="eggNOG" id="COG0484">
    <property type="taxonomic scope" value="Bacteria"/>
</dbReference>
<keyword evidence="1" id="KW-0235">DNA replication</keyword>
<sequence length="202" mass="23556">MRNPYEILEVREGASEEEIKVAYKKLVKKYHPDQYANNPLSDLAQEKIKEINEAYDYLIKNKGSRNNNRSYSNDRTENSYSSNEYAEIRRLIETGNISVAEQMLDRIMNRDAEWNYLKGIISLRKGWYDQAYRYIHVAVNLDPNNMEYRNALNNLNFRNTSYREYGNQRGYRNDDSFCGICGSLLVADCCCECLGGDLISCC</sequence>
<proteinExistence type="predicted"/>
<dbReference type="InterPro" id="IPR050817">
    <property type="entry name" value="DjlA_DnaK_co-chaperone"/>
</dbReference>
<feature type="domain" description="J" evidence="3">
    <location>
        <begin position="3"/>
        <end position="72"/>
    </location>
</feature>
<protein>
    <submittedName>
        <fullName evidence="4">DnaJ domain-containing heat shock protein</fullName>
    </submittedName>
</protein>
<dbReference type="Gene3D" id="1.10.287.110">
    <property type="entry name" value="DnaJ domain"/>
    <property type="match status" value="1"/>
</dbReference>
<dbReference type="GO" id="GO:0006260">
    <property type="term" value="P:DNA replication"/>
    <property type="evidence" value="ECO:0007669"/>
    <property type="project" value="UniProtKB-KW"/>
</dbReference>
<dbReference type="PROSITE" id="PS50005">
    <property type="entry name" value="TPR"/>
    <property type="match status" value="1"/>
</dbReference>
<evidence type="ECO:0000256" key="1">
    <source>
        <dbReference type="ARBA" id="ARBA00022705"/>
    </source>
</evidence>
<dbReference type="InterPro" id="IPR001623">
    <property type="entry name" value="DnaJ_domain"/>
</dbReference>
<dbReference type="CDD" id="cd06257">
    <property type="entry name" value="DnaJ"/>
    <property type="match status" value="1"/>
</dbReference>
<dbReference type="Pfam" id="PF00226">
    <property type="entry name" value="DnaJ"/>
    <property type="match status" value="1"/>
</dbReference>
<dbReference type="InterPro" id="IPR011990">
    <property type="entry name" value="TPR-like_helical_dom_sf"/>
</dbReference>
<gene>
    <name evidence="4" type="ordered locus">Curi_c12420</name>
</gene>
<dbReference type="SUPFAM" id="SSF46565">
    <property type="entry name" value="Chaperone J-domain"/>
    <property type="match status" value="1"/>
</dbReference>
<evidence type="ECO:0000313" key="4">
    <source>
        <dbReference type="EMBL" id="AFS78253.1"/>
    </source>
</evidence>
<accession>K0AWP9</accession>
<dbReference type="InterPro" id="IPR036869">
    <property type="entry name" value="J_dom_sf"/>
</dbReference>
<dbReference type="HOGENOM" id="CLU_083841_1_0_9"/>
<dbReference type="STRING" id="1128398.Curi_c12420"/>
<feature type="repeat" description="TPR" evidence="2">
    <location>
        <begin position="112"/>
        <end position="145"/>
    </location>
</feature>
<dbReference type="SMART" id="SM00271">
    <property type="entry name" value="DnaJ"/>
    <property type="match status" value="1"/>
</dbReference>
<dbReference type="PANTHER" id="PTHR24074">
    <property type="entry name" value="CO-CHAPERONE PROTEIN DJLA"/>
    <property type="match status" value="1"/>
</dbReference>
<dbReference type="PROSITE" id="PS50076">
    <property type="entry name" value="DNAJ_2"/>
    <property type="match status" value="1"/>
</dbReference>
<dbReference type="KEGG" id="cad:Curi_c12420"/>
<organism evidence="4 5">
    <name type="scientific">Gottschalkia acidurici (strain ATCC 7906 / DSM 604 / BCRC 14475 / CIP 104303 / KCTC 5404 / NCIMB 10678 / 9a)</name>
    <name type="common">Clostridium acidurici</name>
    <dbReference type="NCBI Taxonomy" id="1128398"/>
    <lineage>
        <taxon>Bacteria</taxon>
        <taxon>Bacillati</taxon>
        <taxon>Bacillota</taxon>
        <taxon>Tissierellia</taxon>
        <taxon>Tissierellales</taxon>
        <taxon>Gottschalkiaceae</taxon>
        <taxon>Gottschalkia</taxon>
    </lineage>
</organism>
<dbReference type="SUPFAM" id="SSF48452">
    <property type="entry name" value="TPR-like"/>
    <property type="match status" value="1"/>
</dbReference>
<dbReference type="Proteomes" id="UP000006094">
    <property type="component" value="Chromosome"/>
</dbReference>
<keyword evidence="2" id="KW-0802">TPR repeat</keyword>
<evidence type="ECO:0000256" key="2">
    <source>
        <dbReference type="PROSITE-ProRule" id="PRU00339"/>
    </source>
</evidence>
<dbReference type="Gene3D" id="1.25.40.10">
    <property type="entry name" value="Tetratricopeptide repeat domain"/>
    <property type="match status" value="1"/>
</dbReference>
<dbReference type="OrthoDB" id="9779889at2"/>
<dbReference type="RefSeq" id="WP_014967390.1">
    <property type="nucleotide sequence ID" value="NC_018664.1"/>
</dbReference>
<dbReference type="PRINTS" id="PR00625">
    <property type="entry name" value="JDOMAIN"/>
</dbReference>
<reference evidence="4 5" key="1">
    <citation type="journal article" date="2012" name="PLoS ONE">
        <title>The purine-utilizing bacterium Clostridium acidurici 9a: a genome-guided metabolic reconsideration.</title>
        <authorList>
            <person name="Hartwich K."/>
            <person name="Poehlein A."/>
            <person name="Daniel R."/>
        </authorList>
    </citation>
    <scope>NUCLEOTIDE SEQUENCE [LARGE SCALE GENOMIC DNA]</scope>
    <source>
        <strain evidence="5">ATCC 7906 / DSM 604 / BCRC 14475 / CIP 104303 / KCTC 5404 / NCIMB 10678 / 9a</strain>
    </source>
</reference>
<keyword evidence="5" id="KW-1185">Reference proteome</keyword>